<dbReference type="InterPro" id="IPR000073">
    <property type="entry name" value="AB_hydrolase_1"/>
</dbReference>
<proteinExistence type="predicted"/>
<dbReference type="Pfam" id="PF00561">
    <property type="entry name" value="Abhydrolase_1"/>
    <property type="match status" value="1"/>
</dbReference>
<protein>
    <recommendedName>
        <fullName evidence="2">AB hydrolase-1 domain-containing protein</fullName>
    </recommendedName>
</protein>
<feature type="domain" description="AB hydrolase-1" evidence="2">
    <location>
        <begin position="12"/>
        <end position="303"/>
    </location>
</feature>
<keyword evidence="4" id="KW-1185">Reference proteome</keyword>
<gene>
    <name evidence="3" type="ORF">BST13_14045</name>
</gene>
<dbReference type="PRINTS" id="PR00412">
    <property type="entry name" value="EPOXHYDRLASE"/>
</dbReference>
<evidence type="ECO:0000256" key="1">
    <source>
        <dbReference type="ARBA" id="ARBA00022801"/>
    </source>
</evidence>
<dbReference type="Gene3D" id="3.40.50.1820">
    <property type="entry name" value="alpha/beta hydrolase"/>
    <property type="match status" value="1"/>
</dbReference>
<sequence length="322" mass="35645">MSYLGCGPTDGPLVVLVHGWPATAATWEPQLRALASAGYRVIAPDMRGYGRSWAPHDTQAYALRHLVADLTALLESLNRASAVWVGHDWGAAVVWALAAHHPDRCDAVAALVVPYRTLDRGLDTMLRYVNRDVYPEDRYPYAQFDYMAFYKEAFDAVTAQFDAAPDRVVRALYRPGNPAILTERSPRSTVTHDRGWFGGGPVPDVDRDTSILTDAIYADLVSTLWANGFFGPNSYYLHHTANLRYSEDAVNGGFLAMPVLFVESRYDPTADTIRSALAEPMRQYCRELTEVSLPAGHWVGLEKAAETNAALTDWLRAIGRAP</sequence>
<keyword evidence="1" id="KW-0378">Hydrolase</keyword>
<comment type="caution">
    <text evidence="3">The sequence shown here is derived from an EMBL/GenBank/DDBJ whole genome shotgun (WGS) entry which is preliminary data.</text>
</comment>
<dbReference type="InterPro" id="IPR000639">
    <property type="entry name" value="Epox_hydrolase-like"/>
</dbReference>
<dbReference type="STRING" id="1927124.BST13_14045"/>
<dbReference type="PANTHER" id="PTHR43329">
    <property type="entry name" value="EPOXIDE HYDROLASE"/>
    <property type="match status" value="1"/>
</dbReference>
<dbReference type="InterPro" id="IPR029058">
    <property type="entry name" value="AB_hydrolase_fold"/>
</dbReference>
<evidence type="ECO:0000313" key="3">
    <source>
        <dbReference type="EMBL" id="ORA35696.1"/>
    </source>
</evidence>
<dbReference type="PRINTS" id="PR00111">
    <property type="entry name" value="ABHYDROLASE"/>
</dbReference>
<dbReference type="SUPFAM" id="SSF53474">
    <property type="entry name" value="alpha/beta-Hydrolases"/>
    <property type="match status" value="1"/>
</dbReference>
<dbReference type="Proteomes" id="UP000192448">
    <property type="component" value="Unassembled WGS sequence"/>
</dbReference>
<dbReference type="EMBL" id="MVHF01000011">
    <property type="protein sequence ID" value="ORA35696.1"/>
    <property type="molecule type" value="Genomic_DNA"/>
</dbReference>
<evidence type="ECO:0000259" key="2">
    <source>
        <dbReference type="Pfam" id="PF00561"/>
    </source>
</evidence>
<dbReference type="GO" id="GO:0016787">
    <property type="term" value="F:hydrolase activity"/>
    <property type="evidence" value="ECO:0007669"/>
    <property type="project" value="UniProtKB-KW"/>
</dbReference>
<name>A0A1X0B1G0_9MYCO</name>
<dbReference type="AlphaFoldDB" id="A0A1X0B1G0"/>
<reference evidence="3 4" key="1">
    <citation type="submission" date="2017-02" db="EMBL/GenBank/DDBJ databases">
        <title>The new phylogeny of genus Mycobacterium.</title>
        <authorList>
            <person name="Tortoli E."/>
            <person name="Trovato A."/>
            <person name="Cirillo D.M."/>
        </authorList>
    </citation>
    <scope>NUCLEOTIDE SEQUENCE [LARGE SCALE GENOMIC DNA]</scope>
    <source>
        <strain evidence="3 4">RW6</strain>
    </source>
</reference>
<evidence type="ECO:0000313" key="4">
    <source>
        <dbReference type="Proteomes" id="UP000192448"/>
    </source>
</evidence>
<organism evidence="3 4">
    <name type="scientific">Mycobacterium aquaticum</name>
    <dbReference type="NCBI Taxonomy" id="1927124"/>
    <lineage>
        <taxon>Bacteria</taxon>
        <taxon>Bacillati</taxon>
        <taxon>Actinomycetota</taxon>
        <taxon>Actinomycetes</taxon>
        <taxon>Mycobacteriales</taxon>
        <taxon>Mycobacteriaceae</taxon>
        <taxon>Mycobacterium</taxon>
    </lineage>
</organism>
<accession>A0A1X0B1G0</accession>